<protein>
    <submittedName>
        <fullName evidence="3">T9SS type A sorting domain-containing protein</fullName>
    </submittedName>
</protein>
<gene>
    <name evidence="3" type="ORF">E2605_07665</name>
</gene>
<feature type="domain" description="PKD-like" evidence="2">
    <location>
        <begin position="389"/>
        <end position="462"/>
    </location>
</feature>
<comment type="caution">
    <text evidence="3">The sequence shown here is derived from an EMBL/GenBank/DDBJ whole genome shotgun (WGS) entry which is preliminary data.</text>
</comment>
<dbReference type="RefSeq" id="WP_134436011.1">
    <property type="nucleotide sequence ID" value="NZ_SOML01000004.1"/>
</dbReference>
<evidence type="ECO:0000313" key="3">
    <source>
        <dbReference type="EMBL" id="TFD96688.1"/>
    </source>
</evidence>
<feature type="chain" id="PRO_5021239078" evidence="1">
    <location>
        <begin position="20"/>
        <end position="546"/>
    </location>
</feature>
<dbReference type="NCBIfam" id="TIGR04183">
    <property type="entry name" value="Por_Secre_tail"/>
    <property type="match status" value="1"/>
</dbReference>
<name>A0A4Y8L3P3_9BACT</name>
<reference evidence="3 4" key="1">
    <citation type="submission" date="2019-03" db="EMBL/GenBank/DDBJ databases">
        <title>San Antonio Military Medical Center submission to MRSN (WRAIR), pending publication.</title>
        <authorList>
            <person name="Blyth D.M."/>
            <person name="Mccarthy S.L."/>
            <person name="Schall S.E."/>
            <person name="Stam J.A."/>
            <person name="Ong A.C."/>
            <person name="Mcgann P.T."/>
        </authorList>
    </citation>
    <scope>NUCLEOTIDE SEQUENCE [LARGE SCALE GENOMIC DNA]</scope>
    <source>
        <strain evidence="3 4">MRSN571793</strain>
    </source>
</reference>
<dbReference type="EMBL" id="SOML01000004">
    <property type="protein sequence ID" value="TFD96688.1"/>
    <property type="molecule type" value="Genomic_DNA"/>
</dbReference>
<dbReference type="OrthoDB" id="997396at2"/>
<evidence type="ECO:0000259" key="2">
    <source>
        <dbReference type="Pfam" id="PF19408"/>
    </source>
</evidence>
<feature type="signal peptide" evidence="1">
    <location>
        <begin position="1"/>
        <end position="19"/>
    </location>
</feature>
<evidence type="ECO:0000313" key="4">
    <source>
        <dbReference type="Proteomes" id="UP000297861"/>
    </source>
</evidence>
<proteinExistence type="predicted"/>
<sequence>MKKIPLLFILFFLSIHTFSETVVIKPKATFVGVKKKGDTYTAQTLSGGILLGTKNEETGRGYLEFDLKGKIPSGAKINFAEIRLSSKSSEPLGSFGGKIRLERAGRGLNFAGSSEWDQIKTIGISGDYSGIELSYTNPSSVQNFAGELIISGVNDGIGKEAAFMINHTSENGSKYVYLDGADDKIILTVTYTTDTTTPTNPSSSNPTKIEGDSILSYDEVYKFMAVPAGPTLNWTWDNNILQYISYTGTSVSLKPYSEFVGFKKTSISCSYSFTAPWGERLNGKLTKDVIVGGTNFIKTANTIVCAEDNVEYNTPNIDLLPGAIINWIAKDNMSLVSGQGTATAKFKAQGNGKGIVGVEIKWKGKTFISEDNIWVGTPNAPTGLNGFSKTFNSNSRYIFNVDPLVVGATSYKWEVSGGKIVGPILGATDGSGITVETDAAIGTKPKYLDVKVYAVNKCGTSTFLYKTGTIKPADGGSVITRASILSDSEFTPRSIKVYNLSGAIVHSQDNLSGDFDIKSTTLPDGIYIIEKSDGKERQSEKVILKR</sequence>
<dbReference type="Pfam" id="PF19408">
    <property type="entry name" value="PKD_6"/>
    <property type="match status" value="1"/>
</dbReference>
<keyword evidence="1" id="KW-0732">Signal</keyword>
<keyword evidence="4" id="KW-1185">Reference proteome</keyword>
<organism evidence="3 4">
    <name type="scientific">Dysgonomonas capnocytophagoides</name>
    <dbReference type="NCBI Taxonomy" id="45254"/>
    <lineage>
        <taxon>Bacteria</taxon>
        <taxon>Pseudomonadati</taxon>
        <taxon>Bacteroidota</taxon>
        <taxon>Bacteroidia</taxon>
        <taxon>Bacteroidales</taxon>
        <taxon>Dysgonomonadaceae</taxon>
        <taxon>Dysgonomonas</taxon>
    </lineage>
</organism>
<dbReference type="InterPro" id="IPR045829">
    <property type="entry name" value="PKD_6"/>
</dbReference>
<dbReference type="AlphaFoldDB" id="A0A4Y8L3P3"/>
<dbReference type="Proteomes" id="UP000297861">
    <property type="component" value="Unassembled WGS sequence"/>
</dbReference>
<dbReference type="InterPro" id="IPR026444">
    <property type="entry name" value="Secre_tail"/>
</dbReference>
<evidence type="ECO:0000256" key="1">
    <source>
        <dbReference type="SAM" id="SignalP"/>
    </source>
</evidence>
<accession>A0A4Y8L3P3</accession>